<organism evidence="6 7">
    <name type="scientific">Microbulbifer epialgicus</name>
    <dbReference type="NCBI Taxonomy" id="393907"/>
    <lineage>
        <taxon>Bacteria</taxon>
        <taxon>Pseudomonadati</taxon>
        <taxon>Pseudomonadota</taxon>
        <taxon>Gammaproteobacteria</taxon>
        <taxon>Cellvibrionales</taxon>
        <taxon>Microbulbiferaceae</taxon>
        <taxon>Microbulbifer</taxon>
    </lineage>
</organism>
<keyword evidence="3" id="KW-0547">Nucleotide-binding</keyword>
<dbReference type="InterPro" id="IPR017871">
    <property type="entry name" value="ABC_transporter-like_CS"/>
</dbReference>
<keyword evidence="7" id="KW-1185">Reference proteome</keyword>
<protein>
    <submittedName>
        <fullName evidence="6">ATP-binding cassette domain-containing protein</fullName>
    </submittedName>
</protein>
<proteinExistence type="inferred from homology"/>
<evidence type="ECO:0000256" key="2">
    <source>
        <dbReference type="ARBA" id="ARBA00022448"/>
    </source>
</evidence>
<accession>A0ABV4P4E0</accession>
<dbReference type="InterPro" id="IPR003439">
    <property type="entry name" value="ABC_transporter-like_ATP-bd"/>
</dbReference>
<dbReference type="Proteomes" id="UP001569428">
    <property type="component" value="Unassembled WGS sequence"/>
</dbReference>
<keyword evidence="4 6" id="KW-0067">ATP-binding</keyword>
<dbReference type="Gene3D" id="3.40.50.300">
    <property type="entry name" value="P-loop containing nucleotide triphosphate hydrolases"/>
    <property type="match status" value="1"/>
</dbReference>
<dbReference type="SMART" id="SM00382">
    <property type="entry name" value="AAA"/>
    <property type="match status" value="1"/>
</dbReference>
<sequence length="289" mass="32135">MLNLRKIYKTYPDGTRALKDVSLQIGTGITGLLGPNGSGKSSLMRTIATLQLPDSGDMLLDGQDVYQDPFLLRRLVGYLPQHFGVYSYISCYALLEHLAILKGLNNKVQRRRQIDQVLDLTDLTGHANRQPSHFSGGMLQRFGIAQALLGEPKILILDEPASGLDPAERTRLHQLLHEIAQTRVVLLSTHIVEDIEHLSAHTAILINGEIVAHDHTLALFRSLEGKIWQGPLSGSLPNDIQLLSQCLYYGESMARIFGEHCPAADFEAVPPSLQDSYFLYLKKYRGEVV</sequence>
<dbReference type="SUPFAM" id="SSF52540">
    <property type="entry name" value="P-loop containing nucleoside triphosphate hydrolases"/>
    <property type="match status" value="1"/>
</dbReference>
<evidence type="ECO:0000313" key="7">
    <source>
        <dbReference type="Proteomes" id="UP001569428"/>
    </source>
</evidence>
<evidence type="ECO:0000313" key="6">
    <source>
        <dbReference type="EMBL" id="MFA0812835.1"/>
    </source>
</evidence>
<dbReference type="InterPro" id="IPR027417">
    <property type="entry name" value="P-loop_NTPase"/>
</dbReference>
<evidence type="ECO:0000256" key="1">
    <source>
        <dbReference type="ARBA" id="ARBA00005417"/>
    </source>
</evidence>
<dbReference type="Pfam" id="PF00005">
    <property type="entry name" value="ABC_tran"/>
    <property type="match status" value="1"/>
</dbReference>
<comment type="caution">
    <text evidence="6">The sequence shown here is derived from an EMBL/GenBank/DDBJ whole genome shotgun (WGS) entry which is preliminary data.</text>
</comment>
<evidence type="ECO:0000259" key="5">
    <source>
        <dbReference type="PROSITE" id="PS50893"/>
    </source>
</evidence>
<gene>
    <name evidence="6" type="ORF">ACCI49_18135</name>
</gene>
<dbReference type="EMBL" id="JBGMEK010000056">
    <property type="protein sequence ID" value="MFA0812835.1"/>
    <property type="molecule type" value="Genomic_DNA"/>
</dbReference>
<reference evidence="6 7" key="1">
    <citation type="submission" date="2024-08" db="EMBL/GenBank/DDBJ databases">
        <authorList>
            <person name="Ishaq N."/>
        </authorList>
    </citation>
    <scope>NUCLEOTIDE SEQUENCE [LARGE SCALE GENOMIC DNA]</scope>
    <source>
        <strain evidence="6 7">DSM 18651</strain>
    </source>
</reference>
<keyword evidence="2" id="KW-0813">Transport</keyword>
<comment type="similarity">
    <text evidence="1">Belongs to the ABC transporter superfamily.</text>
</comment>
<dbReference type="PROSITE" id="PS50893">
    <property type="entry name" value="ABC_TRANSPORTER_2"/>
    <property type="match status" value="1"/>
</dbReference>
<dbReference type="RefSeq" id="WP_371840565.1">
    <property type="nucleotide sequence ID" value="NZ_JBGMEK010000056.1"/>
</dbReference>
<evidence type="ECO:0000256" key="4">
    <source>
        <dbReference type="ARBA" id="ARBA00022840"/>
    </source>
</evidence>
<feature type="domain" description="ABC transporter" evidence="5">
    <location>
        <begin position="2"/>
        <end position="232"/>
    </location>
</feature>
<name>A0ABV4P4E0_9GAMM</name>
<evidence type="ECO:0000256" key="3">
    <source>
        <dbReference type="ARBA" id="ARBA00022741"/>
    </source>
</evidence>
<dbReference type="InterPro" id="IPR003593">
    <property type="entry name" value="AAA+_ATPase"/>
</dbReference>
<dbReference type="PROSITE" id="PS00211">
    <property type="entry name" value="ABC_TRANSPORTER_1"/>
    <property type="match status" value="1"/>
</dbReference>
<dbReference type="PANTHER" id="PTHR43335:SF2">
    <property type="entry name" value="ABC TRANSPORTER, ATP-BINDING PROTEIN"/>
    <property type="match status" value="1"/>
</dbReference>
<dbReference type="GO" id="GO:0005524">
    <property type="term" value="F:ATP binding"/>
    <property type="evidence" value="ECO:0007669"/>
    <property type="project" value="UniProtKB-KW"/>
</dbReference>
<dbReference type="PANTHER" id="PTHR43335">
    <property type="entry name" value="ABC TRANSPORTER, ATP-BINDING PROTEIN"/>
    <property type="match status" value="1"/>
</dbReference>